<feature type="non-terminal residue" evidence="10">
    <location>
        <position position="1"/>
    </location>
</feature>
<evidence type="ECO:0000256" key="3">
    <source>
        <dbReference type="ARBA" id="ARBA00012217"/>
    </source>
</evidence>
<keyword evidence="4" id="KW-0436">Ligase</keyword>
<dbReference type="Proteomes" id="UP000697710">
    <property type="component" value="Unassembled WGS sequence"/>
</dbReference>
<dbReference type="PANTHER" id="PTHR43700:SF1">
    <property type="entry name" value="PHOSPHORIBOSYLAMINOIMIDAZOLE-SUCCINOCARBOXAMIDE SYNTHASE"/>
    <property type="match status" value="1"/>
</dbReference>
<name>A0A956RQN5_UNCEI</name>
<dbReference type="SUPFAM" id="SSF56104">
    <property type="entry name" value="SAICAR synthase-like"/>
    <property type="match status" value="1"/>
</dbReference>
<dbReference type="GO" id="GO:0004639">
    <property type="term" value="F:phosphoribosylaminoimidazolesuccinocarboxamide synthase activity"/>
    <property type="evidence" value="ECO:0007669"/>
    <property type="project" value="UniProtKB-EC"/>
</dbReference>
<feature type="domain" description="SAICAR synthetase/ADE2 N-terminal" evidence="9">
    <location>
        <begin position="1"/>
        <end position="59"/>
    </location>
</feature>
<reference evidence="10" key="1">
    <citation type="submission" date="2020-04" db="EMBL/GenBank/DDBJ databases">
        <authorList>
            <person name="Zhang T."/>
        </authorList>
    </citation>
    <scope>NUCLEOTIDE SEQUENCE</scope>
    <source>
        <strain evidence="10">HKST-UBA01</strain>
    </source>
</reference>
<evidence type="ECO:0000256" key="2">
    <source>
        <dbReference type="ARBA" id="ARBA00010190"/>
    </source>
</evidence>
<keyword evidence="7" id="KW-0067">ATP-binding</keyword>
<evidence type="ECO:0000256" key="5">
    <source>
        <dbReference type="ARBA" id="ARBA00022741"/>
    </source>
</evidence>
<gene>
    <name evidence="10" type="ORF">KC729_15915</name>
</gene>
<keyword evidence="5" id="KW-0547">Nucleotide-binding</keyword>
<comment type="catalytic activity">
    <reaction evidence="8">
        <text>5-amino-1-(5-phospho-D-ribosyl)imidazole-4-carboxylate + L-aspartate + ATP = (2S)-2-[5-amino-1-(5-phospho-beta-D-ribosyl)imidazole-4-carboxamido]succinate + ADP + phosphate + 2 H(+)</text>
        <dbReference type="Rhea" id="RHEA:22628"/>
        <dbReference type="ChEBI" id="CHEBI:15378"/>
        <dbReference type="ChEBI" id="CHEBI:29991"/>
        <dbReference type="ChEBI" id="CHEBI:30616"/>
        <dbReference type="ChEBI" id="CHEBI:43474"/>
        <dbReference type="ChEBI" id="CHEBI:58443"/>
        <dbReference type="ChEBI" id="CHEBI:77657"/>
        <dbReference type="ChEBI" id="CHEBI:456216"/>
        <dbReference type="EC" id="6.3.2.6"/>
    </reaction>
</comment>
<dbReference type="EMBL" id="JAGQHR010000597">
    <property type="protein sequence ID" value="MCA9729175.1"/>
    <property type="molecule type" value="Genomic_DNA"/>
</dbReference>
<evidence type="ECO:0000256" key="4">
    <source>
        <dbReference type="ARBA" id="ARBA00022598"/>
    </source>
</evidence>
<dbReference type="Pfam" id="PF01259">
    <property type="entry name" value="SAICAR_synt"/>
    <property type="match status" value="1"/>
</dbReference>
<dbReference type="GO" id="GO:0005524">
    <property type="term" value="F:ATP binding"/>
    <property type="evidence" value="ECO:0007669"/>
    <property type="project" value="UniProtKB-KW"/>
</dbReference>
<organism evidence="10 11">
    <name type="scientific">Eiseniibacteriota bacterium</name>
    <dbReference type="NCBI Taxonomy" id="2212470"/>
    <lineage>
        <taxon>Bacteria</taxon>
        <taxon>Candidatus Eiseniibacteriota</taxon>
    </lineage>
</organism>
<keyword evidence="6" id="KW-0658">Purine biosynthesis</keyword>
<evidence type="ECO:0000313" key="11">
    <source>
        <dbReference type="Proteomes" id="UP000697710"/>
    </source>
</evidence>
<dbReference type="InterPro" id="IPR028923">
    <property type="entry name" value="SAICAR_synt/ADE2_N"/>
</dbReference>
<sequence length="97" mass="11007">EFGLIDGRLSLIDEALTPDSSRFWTRESLEERPAGWKAPVSLDKQYVRDYLKTLDWNREPPAPALPAEVETEALARYRRACDSLTEGRTKPAWGDAS</sequence>
<dbReference type="PANTHER" id="PTHR43700">
    <property type="entry name" value="PHOSPHORIBOSYLAMINOIMIDAZOLE-SUCCINOCARBOXAMIDE SYNTHASE"/>
    <property type="match status" value="1"/>
</dbReference>
<dbReference type="GO" id="GO:0006189">
    <property type="term" value="P:'de novo' IMP biosynthetic process"/>
    <property type="evidence" value="ECO:0007669"/>
    <property type="project" value="TreeGrafter"/>
</dbReference>
<comment type="pathway">
    <text evidence="1">Purine metabolism; IMP biosynthesis via de novo pathway; 5-amino-1-(5-phospho-D-ribosyl)imidazole-4-carboxamide from 5-amino-1-(5-phospho-D-ribosyl)imidazole-4-carboxylate: step 1/2.</text>
</comment>
<accession>A0A956RQN5</accession>
<evidence type="ECO:0000256" key="1">
    <source>
        <dbReference type="ARBA" id="ARBA00004672"/>
    </source>
</evidence>
<dbReference type="EC" id="6.3.2.6" evidence="3"/>
<evidence type="ECO:0000256" key="6">
    <source>
        <dbReference type="ARBA" id="ARBA00022755"/>
    </source>
</evidence>
<evidence type="ECO:0000256" key="8">
    <source>
        <dbReference type="ARBA" id="ARBA00048475"/>
    </source>
</evidence>
<evidence type="ECO:0000313" key="10">
    <source>
        <dbReference type="EMBL" id="MCA9729175.1"/>
    </source>
</evidence>
<protein>
    <recommendedName>
        <fullName evidence="3">phosphoribosylaminoimidazolesuccinocarboxamide synthase</fullName>
        <ecNumber evidence="3">6.3.2.6</ecNumber>
    </recommendedName>
</protein>
<dbReference type="AlphaFoldDB" id="A0A956RQN5"/>
<comment type="caution">
    <text evidence="10">The sequence shown here is derived from an EMBL/GenBank/DDBJ whole genome shotgun (WGS) entry which is preliminary data.</text>
</comment>
<dbReference type="Gene3D" id="3.30.470.20">
    <property type="entry name" value="ATP-grasp fold, B domain"/>
    <property type="match status" value="1"/>
</dbReference>
<evidence type="ECO:0000259" key="9">
    <source>
        <dbReference type="Pfam" id="PF01259"/>
    </source>
</evidence>
<evidence type="ECO:0000256" key="7">
    <source>
        <dbReference type="ARBA" id="ARBA00022840"/>
    </source>
</evidence>
<comment type="similarity">
    <text evidence="2">Belongs to the SAICAR synthetase family.</text>
</comment>
<dbReference type="GO" id="GO:0005737">
    <property type="term" value="C:cytoplasm"/>
    <property type="evidence" value="ECO:0007669"/>
    <property type="project" value="TreeGrafter"/>
</dbReference>
<proteinExistence type="inferred from homology"/>
<reference evidence="10" key="2">
    <citation type="journal article" date="2021" name="Microbiome">
        <title>Successional dynamics and alternative stable states in a saline activated sludge microbial community over 9 years.</title>
        <authorList>
            <person name="Wang Y."/>
            <person name="Ye J."/>
            <person name="Ju F."/>
            <person name="Liu L."/>
            <person name="Boyd J.A."/>
            <person name="Deng Y."/>
            <person name="Parks D.H."/>
            <person name="Jiang X."/>
            <person name="Yin X."/>
            <person name="Woodcroft B.J."/>
            <person name="Tyson G.W."/>
            <person name="Hugenholtz P."/>
            <person name="Polz M.F."/>
            <person name="Zhang T."/>
        </authorList>
    </citation>
    <scope>NUCLEOTIDE SEQUENCE</scope>
    <source>
        <strain evidence="10">HKST-UBA01</strain>
    </source>
</reference>